<dbReference type="PRINTS" id="PR00723">
    <property type="entry name" value="SUBTILISIN"/>
</dbReference>
<feature type="active site" description="Charge relay system" evidence="8 9">
    <location>
        <position position="539"/>
    </location>
</feature>
<evidence type="ECO:0000256" key="8">
    <source>
        <dbReference type="PIRSR" id="PIRSR615500-1"/>
    </source>
</evidence>
<dbReference type="InterPro" id="IPR000209">
    <property type="entry name" value="Peptidase_S8/S53_dom"/>
</dbReference>
<comment type="similarity">
    <text evidence="2 9 10">Belongs to the peptidase S8 family.</text>
</comment>
<dbReference type="PANTHER" id="PTHR10795">
    <property type="entry name" value="PROPROTEIN CONVERTASE SUBTILISIN/KEXIN"/>
    <property type="match status" value="1"/>
</dbReference>
<proteinExistence type="inferred from homology"/>
<comment type="caution">
    <text evidence="15">The sequence shown here is derived from an EMBL/GenBank/DDBJ whole genome shotgun (WGS) entry which is preliminary data.</text>
</comment>
<feature type="domain" description="Subtilisin-like protease fibronectin type-III" evidence="14">
    <location>
        <begin position="678"/>
        <end position="777"/>
    </location>
</feature>
<reference evidence="15 16" key="1">
    <citation type="submission" date="2022-03" db="EMBL/GenBank/DDBJ databases">
        <authorList>
            <person name="Macdonald S."/>
            <person name="Ahmed S."/>
            <person name="Newling K."/>
        </authorList>
    </citation>
    <scope>NUCLEOTIDE SEQUENCE [LARGE SCALE GENOMIC DNA]</scope>
</reference>
<protein>
    <submittedName>
        <fullName evidence="15">Uncharacterized protein</fullName>
    </submittedName>
</protein>
<dbReference type="CDD" id="cd04852">
    <property type="entry name" value="Peptidases_S8_3"/>
    <property type="match status" value="1"/>
</dbReference>
<evidence type="ECO:0000313" key="15">
    <source>
        <dbReference type="EMBL" id="CAH8385606.1"/>
    </source>
</evidence>
<comment type="subcellular location">
    <subcellularLocation>
        <location evidence="1">Secreted</location>
    </subcellularLocation>
</comment>
<dbReference type="Pfam" id="PF05922">
    <property type="entry name" value="Inhibitor_I9"/>
    <property type="match status" value="1"/>
</dbReference>
<gene>
    <name evidence="15" type="ORF">ERUC_LOCUS38089</name>
</gene>
<evidence type="ECO:0000256" key="2">
    <source>
        <dbReference type="ARBA" id="ARBA00011073"/>
    </source>
</evidence>
<dbReference type="SUPFAM" id="SSF52743">
    <property type="entry name" value="Subtilisin-like"/>
    <property type="match status" value="1"/>
</dbReference>
<dbReference type="InterPro" id="IPR010259">
    <property type="entry name" value="S8pro/Inhibitor_I9"/>
</dbReference>
<dbReference type="PROSITE" id="PS00136">
    <property type="entry name" value="SUBTILASE_ASP"/>
    <property type="match status" value="1"/>
</dbReference>
<dbReference type="Pfam" id="PF00082">
    <property type="entry name" value="Peptidase_S8"/>
    <property type="match status" value="1"/>
</dbReference>
<dbReference type="InterPro" id="IPR015500">
    <property type="entry name" value="Peptidase_S8_subtilisin-rel"/>
</dbReference>
<dbReference type="InterPro" id="IPR045051">
    <property type="entry name" value="SBT"/>
</dbReference>
<feature type="active site" description="Charge relay system" evidence="8 9">
    <location>
        <position position="206"/>
    </location>
</feature>
<dbReference type="Gene3D" id="3.30.70.80">
    <property type="entry name" value="Peptidase S8 propeptide/proteinase inhibitor I9"/>
    <property type="match status" value="1"/>
</dbReference>
<sequence>MVQNMSLWLFILCFYLVNTGFKAETQDKFDKREPYIVYMGDAAEKYHAEAAESHHNLLSKVIGDESKAREVRMYSYGKNIDGFVARLLPDEVEKLSREGGVVSVFKNTQRQLHTTRSWDFLGFVESKYKRSEALESNIIVGVLDTGIYIDSPSFDDKGFGPPPAKWKGKCVTGNNLTRCNNKVIGAKYYHLKRPSYDDTAADYDGHGTHTSSTIAGVSVSNANLFGIANGTARGGVPSARIATYKVCWEEGCSDMDMLAAFDEAISDGVDVISISIGGASLPFFEDPIAIGAFHAMKRGILTTCSAGNNGPGLFTVSNLAPWVMTVAANSVDRKFETVVKLGNGYTATGISVNGFNPTKKMYPLTSGWLASNVTEGDYGEPSACEVGTMGEDKVMGKIVYCEVGREEAGGSSEGQDHIIRSLKGAGVIVQLLEPTDMATSTLIPASYVFFEDGTKIYEYINSTKNPQAVIYKTRTKKMVAPSIASFSARGPQKISPNILKPDISAPGLNILAAYSKLATVTVYADDKRHTLFSILSGTSMACPHAAAAAAYVKSFHPDWSPAAIKSALMTTGNYHINPKTKKNSKINGQFKSLHSITATPMRIKGFEAELSYGSGQINPRRAIHPGLIYDITESSYLSFLCKEGYNSTSIGLLLGGSNETKKEYRCVDHKLGLGSDGLNYPSMHKQVGSMGTNVSETFYRTVRNVGYGPSTYVARVWAPKGVRVEVEPRAMSFVKPGEEKNFKVVIHGVMEETMRGVLSASVEWDDSRGHLVRTPILLFQAGKL</sequence>
<keyword evidence="16" id="KW-1185">Reference proteome</keyword>
<name>A0ABC8LPD3_ERUVS</name>
<evidence type="ECO:0000256" key="4">
    <source>
        <dbReference type="ARBA" id="ARBA00022729"/>
    </source>
</evidence>
<dbReference type="InterPro" id="IPR023828">
    <property type="entry name" value="Peptidase_S8_Ser-AS"/>
</dbReference>
<dbReference type="Gene3D" id="3.40.50.200">
    <property type="entry name" value="Peptidase S8/S53 domain"/>
    <property type="match status" value="1"/>
</dbReference>
<feature type="signal peptide" evidence="11">
    <location>
        <begin position="1"/>
        <end position="23"/>
    </location>
</feature>
<organism evidence="15 16">
    <name type="scientific">Eruca vesicaria subsp. sativa</name>
    <name type="common">Garden rocket</name>
    <name type="synonym">Eruca sativa</name>
    <dbReference type="NCBI Taxonomy" id="29727"/>
    <lineage>
        <taxon>Eukaryota</taxon>
        <taxon>Viridiplantae</taxon>
        <taxon>Streptophyta</taxon>
        <taxon>Embryophyta</taxon>
        <taxon>Tracheophyta</taxon>
        <taxon>Spermatophyta</taxon>
        <taxon>Magnoliopsida</taxon>
        <taxon>eudicotyledons</taxon>
        <taxon>Gunneridae</taxon>
        <taxon>Pentapetalae</taxon>
        <taxon>rosids</taxon>
        <taxon>malvids</taxon>
        <taxon>Brassicales</taxon>
        <taxon>Brassicaceae</taxon>
        <taxon>Brassiceae</taxon>
        <taxon>Eruca</taxon>
    </lineage>
</organism>
<keyword evidence="7" id="KW-0325">Glycoprotein</keyword>
<dbReference type="GO" id="GO:0006508">
    <property type="term" value="P:proteolysis"/>
    <property type="evidence" value="ECO:0007669"/>
    <property type="project" value="UniProtKB-KW"/>
</dbReference>
<evidence type="ECO:0000256" key="7">
    <source>
        <dbReference type="ARBA" id="ARBA00023180"/>
    </source>
</evidence>
<evidence type="ECO:0000256" key="1">
    <source>
        <dbReference type="ARBA" id="ARBA00004613"/>
    </source>
</evidence>
<dbReference type="GO" id="GO:0004252">
    <property type="term" value="F:serine-type endopeptidase activity"/>
    <property type="evidence" value="ECO:0007669"/>
    <property type="project" value="UniProtKB-UniRule"/>
</dbReference>
<accession>A0ABC8LPD3</accession>
<dbReference type="GO" id="GO:0005576">
    <property type="term" value="C:extracellular region"/>
    <property type="evidence" value="ECO:0007669"/>
    <property type="project" value="UniProtKB-SubCell"/>
</dbReference>
<dbReference type="Proteomes" id="UP001642260">
    <property type="component" value="Unassembled WGS sequence"/>
</dbReference>
<keyword evidence="5 9" id="KW-0378">Hydrolase</keyword>
<dbReference type="InterPro" id="IPR036852">
    <property type="entry name" value="Peptidase_S8/S53_dom_sf"/>
</dbReference>
<feature type="chain" id="PRO_5044808000" evidence="11">
    <location>
        <begin position="24"/>
        <end position="784"/>
    </location>
</feature>
<evidence type="ECO:0000256" key="6">
    <source>
        <dbReference type="ARBA" id="ARBA00022825"/>
    </source>
</evidence>
<feature type="domain" description="Peptidase S8/S53" evidence="12">
    <location>
        <begin position="136"/>
        <end position="572"/>
    </location>
</feature>
<dbReference type="PROSITE" id="PS00138">
    <property type="entry name" value="SUBTILASE_SER"/>
    <property type="match status" value="1"/>
</dbReference>
<evidence type="ECO:0000259" key="14">
    <source>
        <dbReference type="Pfam" id="PF17766"/>
    </source>
</evidence>
<keyword evidence="6 9" id="KW-0720">Serine protease</keyword>
<dbReference type="InterPro" id="IPR041469">
    <property type="entry name" value="Subtilisin-like_FN3"/>
</dbReference>
<evidence type="ECO:0000256" key="11">
    <source>
        <dbReference type="SAM" id="SignalP"/>
    </source>
</evidence>
<dbReference type="Gene3D" id="3.50.30.30">
    <property type="match status" value="1"/>
</dbReference>
<dbReference type="Gene3D" id="2.60.40.2310">
    <property type="match status" value="1"/>
</dbReference>
<dbReference type="InterPro" id="IPR037045">
    <property type="entry name" value="S8pro/Inhibitor_I9_sf"/>
</dbReference>
<dbReference type="InterPro" id="IPR023827">
    <property type="entry name" value="Peptidase_S8_Asp-AS"/>
</dbReference>
<dbReference type="InterPro" id="IPR034197">
    <property type="entry name" value="Peptidases_S8_3"/>
</dbReference>
<evidence type="ECO:0000313" key="16">
    <source>
        <dbReference type="Proteomes" id="UP001642260"/>
    </source>
</evidence>
<evidence type="ECO:0000256" key="10">
    <source>
        <dbReference type="RuleBase" id="RU003355"/>
    </source>
</evidence>
<dbReference type="FunFam" id="3.40.50.200:FF:000006">
    <property type="entry name" value="Subtilisin-like protease SBT1.5"/>
    <property type="match status" value="1"/>
</dbReference>
<dbReference type="CDD" id="cd02120">
    <property type="entry name" value="PA_subtilisin_like"/>
    <property type="match status" value="1"/>
</dbReference>
<evidence type="ECO:0000256" key="3">
    <source>
        <dbReference type="ARBA" id="ARBA00022670"/>
    </source>
</evidence>
<evidence type="ECO:0000256" key="5">
    <source>
        <dbReference type="ARBA" id="ARBA00022801"/>
    </source>
</evidence>
<keyword evidence="4 11" id="KW-0732">Signal</keyword>
<dbReference type="AlphaFoldDB" id="A0ABC8LPD3"/>
<keyword evidence="3 9" id="KW-0645">Protease</keyword>
<dbReference type="Pfam" id="PF17766">
    <property type="entry name" value="fn3_6"/>
    <property type="match status" value="1"/>
</dbReference>
<dbReference type="EMBL" id="CAKOAT010668487">
    <property type="protein sequence ID" value="CAH8385606.1"/>
    <property type="molecule type" value="Genomic_DNA"/>
</dbReference>
<evidence type="ECO:0000259" key="13">
    <source>
        <dbReference type="Pfam" id="PF05922"/>
    </source>
</evidence>
<evidence type="ECO:0000259" key="12">
    <source>
        <dbReference type="Pfam" id="PF00082"/>
    </source>
</evidence>
<feature type="active site" description="Charge relay system" evidence="8 9">
    <location>
        <position position="144"/>
    </location>
</feature>
<evidence type="ECO:0000256" key="9">
    <source>
        <dbReference type="PROSITE-ProRule" id="PRU01240"/>
    </source>
</evidence>
<dbReference type="PROSITE" id="PS51892">
    <property type="entry name" value="SUBTILASE"/>
    <property type="match status" value="1"/>
</dbReference>
<feature type="domain" description="Inhibitor I9" evidence="13">
    <location>
        <begin position="35"/>
        <end position="113"/>
    </location>
</feature>